<name>A0A3N4JMV1_9PEZI</name>
<feature type="region of interest" description="Disordered" evidence="1">
    <location>
        <begin position="1"/>
        <end position="100"/>
    </location>
</feature>
<evidence type="ECO:0000313" key="4">
    <source>
        <dbReference type="Proteomes" id="UP000276215"/>
    </source>
</evidence>
<feature type="compositionally biased region" description="Pro residues" evidence="1">
    <location>
        <begin position="54"/>
        <end position="63"/>
    </location>
</feature>
<sequence>MSKWFAGPTPSDNGGAPSHPPAPRPTVADEEPIELSVTQPVPAHTPELARYEANPPPPPPPFTQFPYQEYDRSIHTPDHPRNNPEPTGIDNPPHGGPRRLESIQRKEFVIVVGKLCKKRMCWVLIVAFVMVIAVFIAGLVTVANAGSGRMEDAYPHTHNYDHVQGRATPTWEQAWVRVSSPTVSANKYYQRNLMTSTSTFTTPTPTPYPIPTLQTGTFNTTITLSSSTGTCSASTNPSSSSILQSCAVNLLFTFTIADGYNISTTQWTFPKPLALTERNGKVAYYSGKSVEKKYWHEGAPECEVTERAEMWIGGVGVVLSITYESTNACILQNGRVKDPPSQVCQCVYEGESTRSE</sequence>
<accession>A0A3N4JMV1</accession>
<proteinExistence type="predicted"/>
<dbReference type="AlphaFoldDB" id="A0A3N4JMV1"/>
<gene>
    <name evidence="3" type="ORF">L873DRAFT_1813118</name>
</gene>
<organism evidence="3 4">
    <name type="scientific">Choiromyces venosus 120613-1</name>
    <dbReference type="NCBI Taxonomy" id="1336337"/>
    <lineage>
        <taxon>Eukaryota</taxon>
        <taxon>Fungi</taxon>
        <taxon>Dikarya</taxon>
        <taxon>Ascomycota</taxon>
        <taxon>Pezizomycotina</taxon>
        <taxon>Pezizomycetes</taxon>
        <taxon>Pezizales</taxon>
        <taxon>Tuberaceae</taxon>
        <taxon>Choiromyces</taxon>
    </lineage>
</organism>
<protein>
    <submittedName>
        <fullName evidence="3">Uncharacterized protein</fullName>
    </submittedName>
</protein>
<keyword evidence="2" id="KW-0812">Transmembrane</keyword>
<dbReference type="Proteomes" id="UP000276215">
    <property type="component" value="Unassembled WGS sequence"/>
</dbReference>
<keyword evidence="4" id="KW-1185">Reference proteome</keyword>
<keyword evidence="2" id="KW-1133">Transmembrane helix</keyword>
<feature type="compositionally biased region" description="Basic and acidic residues" evidence="1">
    <location>
        <begin position="69"/>
        <end position="82"/>
    </location>
</feature>
<dbReference type="EMBL" id="ML120428">
    <property type="protein sequence ID" value="RPA95194.1"/>
    <property type="molecule type" value="Genomic_DNA"/>
</dbReference>
<evidence type="ECO:0000256" key="1">
    <source>
        <dbReference type="SAM" id="MobiDB-lite"/>
    </source>
</evidence>
<feature type="transmembrane region" description="Helical" evidence="2">
    <location>
        <begin position="121"/>
        <end position="143"/>
    </location>
</feature>
<keyword evidence="2" id="KW-0472">Membrane</keyword>
<evidence type="ECO:0000256" key="2">
    <source>
        <dbReference type="SAM" id="Phobius"/>
    </source>
</evidence>
<reference evidence="3 4" key="1">
    <citation type="journal article" date="2018" name="Nat. Ecol. Evol.">
        <title>Pezizomycetes genomes reveal the molecular basis of ectomycorrhizal truffle lifestyle.</title>
        <authorList>
            <person name="Murat C."/>
            <person name="Payen T."/>
            <person name="Noel B."/>
            <person name="Kuo A."/>
            <person name="Morin E."/>
            <person name="Chen J."/>
            <person name="Kohler A."/>
            <person name="Krizsan K."/>
            <person name="Balestrini R."/>
            <person name="Da Silva C."/>
            <person name="Montanini B."/>
            <person name="Hainaut M."/>
            <person name="Levati E."/>
            <person name="Barry K.W."/>
            <person name="Belfiori B."/>
            <person name="Cichocki N."/>
            <person name="Clum A."/>
            <person name="Dockter R.B."/>
            <person name="Fauchery L."/>
            <person name="Guy J."/>
            <person name="Iotti M."/>
            <person name="Le Tacon F."/>
            <person name="Lindquist E.A."/>
            <person name="Lipzen A."/>
            <person name="Malagnac F."/>
            <person name="Mello A."/>
            <person name="Molinier V."/>
            <person name="Miyauchi S."/>
            <person name="Poulain J."/>
            <person name="Riccioni C."/>
            <person name="Rubini A."/>
            <person name="Sitrit Y."/>
            <person name="Splivallo R."/>
            <person name="Traeger S."/>
            <person name="Wang M."/>
            <person name="Zifcakova L."/>
            <person name="Wipf D."/>
            <person name="Zambonelli A."/>
            <person name="Paolocci F."/>
            <person name="Nowrousian M."/>
            <person name="Ottonello S."/>
            <person name="Baldrian P."/>
            <person name="Spatafora J.W."/>
            <person name="Henrissat B."/>
            <person name="Nagy L.G."/>
            <person name="Aury J.M."/>
            <person name="Wincker P."/>
            <person name="Grigoriev I.V."/>
            <person name="Bonfante P."/>
            <person name="Martin F.M."/>
        </authorList>
    </citation>
    <scope>NUCLEOTIDE SEQUENCE [LARGE SCALE GENOMIC DNA]</scope>
    <source>
        <strain evidence="3 4">120613-1</strain>
    </source>
</reference>
<evidence type="ECO:0000313" key="3">
    <source>
        <dbReference type="EMBL" id="RPA95194.1"/>
    </source>
</evidence>